<dbReference type="eggNOG" id="COG0456">
    <property type="taxonomic scope" value="Bacteria"/>
</dbReference>
<sequence length="154" mass="17756">MTITEVRRATGQDLETIQKIARETIDKSYRSFLGDEAVDWYINSGESDKELASYLDRCDVLTLDNEIAAFTIYFDDLIHLMMVDVKLHRSGLGSTLLAHSGAQLFSRGHQVIRLETFQGNTQAINFYKKNHWLVVKEEKDEAFGFVRVFFEKRA</sequence>
<dbReference type="Pfam" id="PF00583">
    <property type="entry name" value="Acetyltransf_1"/>
    <property type="match status" value="1"/>
</dbReference>
<evidence type="ECO:0000259" key="1">
    <source>
        <dbReference type="PROSITE" id="PS51186"/>
    </source>
</evidence>
<dbReference type="InterPro" id="IPR016181">
    <property type="entry name" value="Acyl_CoA_acyltransferase"/>
</dbReference>
<dbReference type="Gene3D" id="3.40.630.30">
    <property type="match status" value="1"/>
</dbReference>
<dbReference type="SUPFAM" id="SSF55729">
    <property type="entry name" value="Acyl-CoA N-acyltransferases (Nat)"/>
    <property type="match status" value="1"/>
</dbReference>
<feature type="domain" description="N-acetyltransferase" evidence="1">
    <location>
        <begin position="4"/>
        <end position="154"/>
    </location>
</feature>
<dbReference type="InterPro" id="IPR000182">
    <property type="entry name" value="GNAT_dom"/>
</dbReference>
<dbReference type="RefSeq" id="WP_020581174.1">
    <property type="nucleotide sequence ID" value="NZ_JOJP01000001.1"/>
</dbReference>
<gene>
    <name evidence="2" type="ORF">GV64_05640</name>
</gene>
<comment type="caution">
    <text evidence="2">The sequence shown here is derived from an EMBL/GenBank/DDBJ whole genome shotgun (WGS) entry which is preliminary data.</text>
</comment>
<dbReference type="GO" id="GO:0016747">
    <property type="term" value="F:acyltransferase activity, transferring groups other than amino-acyl groups"/>
    <property type="evidence" value="ECO:0007669"/>
    <property type="project" value="InterPro"/>
</dbReference>
<keyword evidence="3" id="KW-1185">Reference proteome</keyword>
<organism evidence="2 3">
    <name type="scientific">Endozoicomonas elysicola</name>
    <dbReference type="NCBI Taxonomy" id="305900"/>
    <lineage>
        <taxon>Bacteria</taxon>
        <taxon>Pseudomonadati</taxon>
        <taxon>Pseudomonadota</taxon>
        <taxon>Gammaproteobacteria</taxon>
        <taxon>Oceanospirillales</taxon>
        <taxon>Endozoicomonadaceae</taxon>
        <taxon>Endozoicomonas</taxon>
    </lineage>
</organism>
<dbReference type="Proteomes" id="UP000027997">
    <property type="component" value="Unassembled WGS sequence"/>
</dbReference>
<dbReference type="AlphaFoldDB" id="A0A081K813"/>
<evidence type="ECO:0000313" key="3">
    <source>
        <dbReference type="Proteomes" id="UP000027997"/>
    </source>
</evidence>
<dbReference type="PROSITE" id="PS51186">
    <property type="entry name" value="GNAT"/>
    <property type="match status" value="1"/>
</dbReference>
<dbReference type="EMBL" id="JOJP01000001">
    <property type="protein sequence ID" value="KEI70289.1"/>
    <property type="molecule type" value="Genomic_DNA"/>
</dbReference>
<evidence type="ECO:0000313" key="2">
    <source>
        <dbReference type="EMBL" id="KEI70289.1"/>
    </source>
</evidence>
<dbReference type="CDD" id="cd04301">
    <property type="entry name" value="NAT_SF"/>
    <property type="match status" value="1"/>
</dbReference>
<accession>A0A081K813</accession>
<name>A0A081K813_9GAMM</name>
<dbReference type="STRING" id="305900.GV64_05640"/>
<reference evidence="2 3" key="1">
    <citation type="submission" date="2014-06" db="EMBL/GenBank/DDBJ databases">
        <title>Whole Genome Sequences of Three Symbiotic Endozoicomonas Bacteria.</title>
        <authorList>
            <person name="Neave M.J."/>
            <person name="Apprill A."/>
            <person name="Voolstra C.R."/>
        </authorList>
    </citation>
    <scope>NUCLEOTIDE SEQUENCE [LARGE SCALE GENOMIC DNA]</scope>
    <source>
        <strain evidence="2 3">DSM 22380</strain>
    </source>
</reference>
<protein>
    <recommendedName>
        <fullName evidence="1">N-acetyltransferase domain-containing protein</fullName>
    </recommendedName>
</protein>
<proteinExistence type="predicted"/>